<proteinExistence type="inferred from homology"/>
<evidence type="ECO:0000259" key="6">
    <source>
        <dbReference type="Pfam" id="PF07282"/>
    </source>
</evidence>
<comment type="caution">
    <text evidence="7">The sequence shown here is derived from an EMBL/GenBank/DDBJ whole genome shotgun (WGS) entry which is preliminary data.</text>
</comment>
<dbReference type="AlphaFoldDB" id="A0A0F9CSL0"/>
<keyword evidence="4" id="KW-0233">DNA recombination</keyword>
<evidence type="ECO:0008006" key="8">
    <source>
        <dbReference type="Google" id="ProtNLM"/>
    </source>
</evidence>
<dbReference type="GO" id="GO:0003677">
    <property type="term" value="F:DNA binding"/>
    <property type="evidence" value="ECO:0007669"/>
    <property type="project" value="UniProtKB-KW"/>
</dbReference>
<evidence type="ECO:0000313" key="7">
    <source>
        <dbReference type="EMBL" id="KKK99551.1"/>
    </source>
</evidence>
<protein>
    <recommendedName>
        <fullName evidence="8">Transposase</fullName>
    </recommendedName>
</protein>
<accession>A0A0F9CSL0</accession>
<comment type="similarity">
    <text evidence="1">In the C-terminal section; belongs to the transposase 35 family.</text>
</comment>
<feature type="domain" description="Probable transposase IS891/IS1136/IS1341" evidence="5">
    <location>
        <begin position="16"/>
        <end position="95"/>
    </location>
</feature>
<evidence type="ECO:0000259" key="5">
    <source>
        <dbReference type="Pfam" id="PF01385"/>
    </source>
</evidence>
<sequence>MRLNQKLFWKLVKLLVFVNNPKHYVSQQRKLRVLQRSVSRKQKGGSNRKKAVRLLSKQHERVANQRDDFLHKLSYTIIKENDKICIEKLNIKGLSGGFLAKSVHDAGWGIFFNMLCYKAEKAGNRKIVKVDPKGTSQRCNKCGNVVKKALSVRWHDCPVC</sequence>
<evidence type="ECO:0000256" key="4">
    <source>
        <dbReference type="ARBA" id="ARBA00023172"/>
    </source>
</evidence>
<dbReference type="Pfam" id="PF01385">
    <property type="entry name" value="OrfB_IS605"/>
    <property type="match status" value="1"/>
</dbReference>
<dbReference type="NCBIfam" id="NF040570">
    <property type="entry name" value="guided_TnpB"/>
    <property type="match status" value="1"/>
</dbReference>
<dbReference type="EMBL" id="LAZR01045158">
    <property type="protein sequence ID" value="KKK99551.1"/>
    <property type="molecule type" value="Genomic_DNA"/>
</dbReference>
<feature type="domain" description="Cas12f1-like TNB" evidence="6">
    <location>
        <begin position="108"/>
        <end position="160"/>
    </location>
</feature>
<dbReference type="NCBIfam" id="TIGR01766">
    <property type="entry name" value="IS200/IS605 family accessory protein TnpB-like domain"/>
    <property type="match status" value="1"/>
</dbReference>
<dbReference type="GO" id="GO:0006310">
    <property type="term" value="P:DNA recombination"/>
    <property type="evidence" value="ECO:0007669"/>
    <property type="project" value="UniProtKB-KW"/>
</dbReference>
<evidence type="ECO:0000256" key="3">
    <source>
        <dbReference type="ARBA" id="ARBA00023125"/>
    </source>
</evidence>
<organism evidence="7">
    <name type="scientific">marine sediment metagenome</name>
    <dbReference type="NCBI Taxonomy" id="412755"/>
    <lineage>
        <taxon>unclassified sequences</taxon>
        <taxon>metagenomes</taxon>
        <taxon>ecological metagenomes</taxon>
    </lineage>
</organism>
<dbReference type="InterPro" id="IPR010095">
    <property type="entry name" value="Cas12f1-like_TNB"/>
</dbReference>
<dbReference type="Pfam" id="PF07282">
    <property type="entry name" value="Cas12f1-like_TNB"/>
    <property type="match status" value="1"/>
</dbReference>
<keyword evidence="2" id="KW-0815">Transposition</keyword>
<evidence type="ECO:0000256" key="1">
    <source>
        <dbReference type="ARBA" id="ARBA00008761"/>
    </source>
</evidence>
<evidence type="ECO:0000256" key="2">
    <source>
        <dbReference type="ARBA" id="ARBA00022578"/>
    </source>
</evidence>
<dbReference type="InterPro" id="IPR001959">
    <property type="entry name" value="Transposase"/>
</dbReference>
<feature type="non-terminal residue" evidence="7">
    <location>
        <position position="160"/>
    </location>
</feature>
<reference evidence="7" key="1">
    <citation type="journal article" date="2015" name="Nature">
        <title>Complex archaea that bridge the gap between prokaryotes and eukaryotes.</title>
        <authorList>
            <person name="Spang A."/>
            <person name="Saw J.H."/>
            <person name="Jorgensen S.L."/>
            <person name="Zaremba-Niedzwiedzka K."/>
            <person name="Martijn J."/>
            <person name="Lind A.E."/>
            <person name="van Eijk R."/>
            <person name="Schleper C."/>
            <person name="Guy L."/>
            <person name="Ettema T.J."/>
        </authorList>
    </citation>
    <scope>NUCLEOTIDE SEQUENCE</scope>
</reference>
<keyword evidence="3" id="KW-0238">DNA-binding</keyword>
<gene>
    <name evidence="7" type="ORF">LCGC14_2631640</name>
</gene>
<dbReference type="GO" id="GO:0032196">
    <property type="term" value="P:transposition"/>
    <property type="evidence" value="ECO:0007669"/>
    <property type="project" value="UniProtKB-KW"/>
</dbReference>
<name>A0A0F9CSL0_9ZZZZ</name>